<dbReference type="AlphaFoldDB" id="A0A131YY88"/>
<feature type="compositionally biased region" description="Acidic residues" evidence="5">
    <location>
        <begin position="315"/>
        <end position="336"/>
    </location>
</feature>
<evidence type="ECO:0000256" key="2">
    <source>
        <dbReference type="ARBA" id="ARBA00022771"/>
    </source>
</evidence>
<keyword evidence="3" id="KW-0862">Zinc</keyword>
<organism evidence="7">
    <name type="scientific">Rhipicephalus appendiculatus</name>
    <name type="common">Brown ear tick</name>
    <dbReference type="NCBI Taxonomy" id="34631"/>
    <lineage>
        <taxon>Eukaryota</taxon>
        <taxon>Metazoa</taxon>
        <taxon>Ecdysozoa</taxon>
        <taxon>Arthropoda</taxon>
        <taxon>Chelicerata</taxon>
        <taxon>Arachnida</taxon>
        <taxon>Acari</taxon>
        <taxon>Parasitiformes</taxon>
        <taxon>Ixodida</taxon>
        <taxon>Ixodoidea</taxon>
        <taxon>Ixodidae</taxon>
        <taxon>Rhipicephalinae</taxon>
        <taxon>Rhipicephalus</taxon>
        <taxon>Rhipicephalus</taxon>
    </lineage>
</organism>
<name>A0A131YY88_RHIAP</name>
<evidence type="ECO:0000313" key="7">
    <source>
        <dbReference type="EMBL" id="JAP83512.1"/>
    </source>
</evidence>
<dbReference type="InterPro" id="IPR002893">
    <property type="entry name" value="Znf_MYND"/>
</dbReference>
<sequence>MRWIKFDTSADGIFSRELCPEDSEYLHTHIDTFKCMWHEQHRNYWVRMVISLREYVKKHIFTYESLERLGAPLEIFEMLIEYTYINICSNFTQDTFGRAKEFLGSIIHVAANKDMRCNIGSRPLSNDPFYNKFTRDHYRTVFGQPTNPVRMQLQVCASAPLYSRFAAGVVAVLKQWIRANDCTLKDYYLKFHSNPYWSYPDDFCPRRMFFKYVEQNCYGWESPDPEEVREVMIKAPDRAVEFTDVVPLLPSDLMNYDDDDMSDSCSEHSSYSDGQHGIKNWSDIMFAVSDHLMCNCPFHVAQLCSTCMAHVTENSDGEPEFEKNSEDDDSDIDNAADEDYNFWHQPEVLAILHAAEKKFRERMLDEAVKAHTGEAPPGDSTADAAASGDAAASSRKNKKSKKTPSVTLSINITSTGKRPQPAFMKNGADPPPPKSRAEVINLDDDEDKASKLAAALERLMLKIEGSSGATPAPQQPEKPQETPKPPPQKASTSQAKSQPQQKPAPPKKVQVADKKSSANGAAATSAPKTVQRKCAKCGKSEGVKLKKCSLCVQQKMDPVYYCSRECQTEDWDEHQTVHVEDID</sequence>
<evidence type="ECO:0000256" key="1">
    <source>
        <dbReference type="ARBA" id="ARBA00022723"/>
    </source>
</evidence>
<dbReference type="Gene3D" id="6.10.140.2220">
    <property type="match status" value="1"/>
</dbReference>
<feature type="compositionally biased region" description="Low complexity" evidence="5">
    <location>
        <begin position="375"/>
        <end position="394"/>
    </location>
</feature>
<feature type="region of interest" description="Disordered" evidence="5">
    <location>
        <begin position="371"/>
        <end position="438"/>
    </location>
</feature>
<dbReference type="Pfam" id="PF01753">
    <property type="entry name" value="zf-MYND"/>
    <property type="match status" value="1"/>
</dbReference>
<feature type="region of interest" description="Disordered" evidence="5">
    <location>
        <begin position="314"/>
        <end position="336"/>
    </location>
</feature>
<reference evidence="7" key="1">
    <citation type="journal article" date="2016" name="Ticks Tick Borne Dis.">
        <title>De novo assembly and annotation of the salivary gland transcriptome of Rhipicephalus appendiculatus male and female ticks during blood feeding.</title>
        <authorList>
            <person name="de Castro M.H."/>
            <person name="de Klerk D."/>
            <person name="Pienaar R."/>
            <person name="Latif A.A."/>
            <person name="Rees D.J."/>
            <person name="Mans B.J."/>
        </authorList>
    </citation>
    <scope>NUCLEOTIDE SEQUENCE</scope>
    <source>
        <tissue evidence="7">Salivary glands</tissue>
    </source>
</reference>
<dbReference type="SUPFAM" id="SSF144232">
    <property type="entry name" value="HIT/MYND zinc finger-like"/>
    <property type="match status" value="1"/>
</dbReference>
<dbReference type="Pfam" id="PF26431">
    <property type="entry name" value="DUF8117"/>
    <property type="match status" value="1"/>
</dbReference>
<protein>
    <submittedName>
        <fullName evidence="7">MYND finger domaincontaining protein</fullName>
    </submittedName>
</protein>
<evidence type="ECO:0000256" key="5">
    <source>
        <dbReference type="SAM" id="MobiDB-lite"/>
    </source>
</evidence>
<dbReference type="PROSITE" id="PS50865">
    <property type="entry name" value="ZF_MYND_2"/>
    <property type="match status" value="1"/>
</dbReference>
<dbReference type="GO" id="GO:0008270">
    <property type="term" value="F:zinc ion binding"/>
    <property type="evidence" value="ECO:0007669"/>
    <property type="project" value="UniProtKB-KW"/>
</dbReference>
<proteinExistence type="predicted"/>
<keyword evidence="1" id="KW-0479">Metal-binding</keyword>
<keyword evidence="2 4" id="KW-0863">Zinc-finger</keyword>
<evidence type="ECO:0000256" key="3">
    <source>
        <dbReference type="ARBA" id="ARBA00022833"/>
    </source>
</evidence>
<feature type="domain" description="MYND-type" evidence="6">
    <location>
        <begin position="534"/>
        <end position="578"/>
    </location>
</feature>
<dbReference type="InterPro" id="IPR058430">
    <property type="entry name" value="DUF8117"/>
</dbReference>
<feature type="compositionally biased region" description="Polar residues" evidence="5">
    <location>
        <begin position="403"/>
        <end position="417"/>
    </location>
</feature>
<evidence type="ECO:0000256" key="4">
    <source>
        <dbReference type="PROSITE-ProRule" id="PRU00134"/>
    </source>
</evidence>
<accession>A0A131YY88</accession>
<evidence type="ECO:0000259" key="6">
    <source>
        <dbReference type="PROSITE" id="PS50865"/>
    </source>
</evidence>
<feature type="region of interest" description="Disordered" evidence="5">
    <location>
        <begin position="466"/>
        <end position="532"/>
    </location>
</feature>
<dbReference type="EMBL" id="GEDV01005045">
    <property type="protein sequence ID" value="JAP83512.1"/>
    <property type="molecule type" value="Transcribed_RNA"/>
</dbReference>
<feature type="compositionally biased region" description="Low complexity" evidence="5">
    <location>
        <begin position="489"/>
        <end position="501"/>
    </location>
</feature>